<comment type="caution">
    <text evidence="4">The sequence shown here is derived from an EMBL/GenBank/DDBJ whole genome shotgun (WGS) entry which is preliminary data.</text>
</comment>
<dbReference type="InterPro" id="IPR013154">
    <property type="entry name" value="ADH-like_N"/>
</dbReference>
<dbReference type="RefSeq" id="WP_189516085.1">
    <property type="nucleotide sequence ID" value="NZ_BMZM01000002.1"/>
</dbReference>
<feature type="domain" description="Enoyl reductase (ER)" evidence="3">
    <location>
        <begin position="32"/>
        <end position="328"/>
    </location>
</feature>
<keyword evidence="1" id="KW-0521">NADP</keyword>
<dbReference type="SUPFAM" id="SSF51735">
    <property type="entry name" value="NAD(P)-binding Rossmann-fold domains"/>
    <property type="match status" value="1"/>
</dbReference>
<dbReference type="SMART" id="SM00829">
    <property type="entry name" value="PKS_ER"/>
    <property type="match status" value="1"/>
</dbReference>
<evidence type="ECO:0000256" key="1">
    <source>
        <dbReference type="ARBA" id="ARBA00022857"/>
    </source>
</evidence>
<sequence length="333" mass="36161">MNVATAHATTRPAAHCLSAMAAPALRYHRFGSPLSVLNLEPMPTGELPLELMRVDMRCAPINPSDLIPITGAYRHRLTPPLVAGHEGVGVVTQAHGPWQQLLGQRVLPLRGPGTWATRIDCDPRLAIPVPDDIPDEVAARAWINPMAALTMLNRWPVAGCHVLLTAAGSGCAQLLGQWALYCGARSVTGICRHPEQHQTLSDMGITLLGQHEHEAIAAAAGRAERVFDATGGALADHILAYLPGDGLLIAYGLLSGAPISPALMGPRIRRFHLRDHLIGLALQEWHDTFTTLWALLRDIDMPPVEEFALNQWQQALECFDGVRSAKPMFRLSH</sequence>
<evidence type="ECO:0000313" key="5">
    <source>
        <dbReference type="Proteomes" id="UP000604243"/>
    </source>
</evidence>
<reference evidence="5" key="1">
    <citation type="journal article" date="2019" name="Int. J. Syst. Evol. Microbiol.">
        <title>The Global Catalogue of Microorganisms (GCM) 10K type strain sequencing project: providing services to taxonomists for standard genome sequencing and annotation.</title>
        <authorList>
            <consortium name="The Broad Institute Genomics Platform"/>
            <consortium name="The Broad Institute Genome Sequencing Center for Infectious Disease"/>
            <person name="Wu L."/>
            <person name="Ma J."/>
        </authorList>
    </citation>
    <scope>NUCLEOTIDE SEQUENCE [LARGE SCALE GENOMIC DNA]</scope>
    <source>
        <strain evidence="5">KCTC 42082</strain>
    </source>
</reference>
<evidence type="ECO:0000259" key="3">
    <source>
        <dbReference type="SMART" id="SM00829"/>
    </source>
</evidence>
<accession>A0ABQ3FET0</accession>
<dbReference type="InterPro" id="IPR011032">
    <property type="entry name" value="GroES-like_sf"/>
</dbReference>
<dbReference type="InterPro" id="IPR020843">
    <property type="entry name" value="ER"/>
</dbReference>
<organism evidence="4 5">
    <name type="scientific">Kushneria pakistanensis</name>
    <dbReference type="NCBI Taxonomy" id="1508770"/>
    <lineage>
        <taxon>Bacteria</taxon>
        <taxon>Pseudomonadati</taxon>
        <taxon>Pseudomonadota</taxon>
        <taxon>Gammaproteobacteria</taxon>
        <taxon>Oceanospirillales</taxon>
        <taxon>Halomonadaceae</taxon>
        <taxon>Kushneria</taxon>
    </lineage>
</organism>
<dbReference type="PANTHER" id="PTHR48106">
    <property type="entry name" value="QUINONE OXIDOREDUCTASE PIG3-RELATED"/>
    <property type="match status" value="1"/>
</dbReference>
<gene>
    <name evidence="4" type="ORF">GCM10010082_11550</name>
</gene>
<dbReference type="Proteomes" id="UP000604243">
    <property type="component" value="Unassembled WGS sequence"/>
</dbReference>
<evidence type="ECO:0000256" key="2">
    <source>
        <dbReference type="ARBA" id="ARBA00023002"/>
    </source>
</evidence>
<dbReference type="SUPFAM" id="SSF50129">
    <property type="entry name" value="GroES-like"/>
    <property type="match status" value="1"/>
</dbReference>
<dbReference type="InterPro" id="IPR036291">
    <property type="entry name" value="NAD(P)-bd_dom_sf"/>
</dbReference>
<dbReference type="Gene3D" id="3.90.180.10">
    <property type="entry name" value="Medium-chain alcohol dehydrogenases, catalytic domain"/>
    <property type="match status" value="1"/>
</dbReference>
<dbReference type="PANTHER" id="PTHR48106:SF18">
    <property type="entry name" value="QUINONE OXIDOREDUCTASE PIG3"/>
    <property type="match status" value="1"/>
</dbReference>
<keyword evidence="2" id="KW-0560">Oxidoreductase</keyword>
<dbReference type="Pfam" id="PF08240">
    <property type="entry name" value="ADH_N"/>
    <property type="match status" value="1"/>
</dbReference>
<dbReference type="CDD" id="cd05282">
    <property type="entry name" value="ETR_like"/>
    <property type="match status" value="1"/>
</dbReference>
<protein>
    <submittedName>
        <fullName evidence="4">Alcohol dehydrogenase</fullName>
    </submittedName>
</protein>
<dbReference type="Gene3D" id="3.40.50.720">
    <property type="entry name" value="NAD(P)-binding Rossmann-like Domain"/>
    <property type="match status" value="1"/>
</dbReference>
<keyword evidence="5" id="KW-1185">Reference proteome</keyword>
<name>A0ABQ3FET0_9GAMM</name>
<proteinExistence type="predicted"/>
<evidence type="ECO:0000313" key="4">
    <source>
        <dbReference type="EMBL" id="GHC21526.1"/>
    </source>
</evidence>
<dbReference type="EMBL" id="BMZM01000002">
    <property type="protein sequence ID" value="GHC21526.1"/>
    <property type="molecule type" value="Genomic_DNA"/>
</dbReference>